<organismHost>
    <name type="scientific">Cyprinus carpio</name>
    <name type="common">Common carp</name>
    <dbReference type="NCBI Taxonomy" id="7962"/>
</organismHost>
<dbReference type="InterPro" id="IPR025786">
    <property type="entry name" value="Mononega_L_MeTrfase"/>
</dbReference>
<accession>A8VJB0</accession>
<keyword evidence="14" id="KW-0378">Hydrolase</keyword>
<evidence type="ECO:0000256" key="19">
    <source>
        <dbReference type="ARBA" id="ARBA00023200"/>
    </source>
</evidence>
<comment type="catalytic activity">
    <reaction evidence="21">
        <text>a 5'-end triphospho-adenylyl-adenylyl-cytidylyl-adenosine in mRNA + GDP + H(+) = a 5'-end (5'-triphosphoguanosine)-adenylyl-adenylyl-cytidylyl-adenosine in mRNA + diphosphate</text>
        <dbReference type="Rhea" id="RHEA:65436"/>
        <dbReference type="Rhea" id="RHEA-COMP:16797"/>
        <dbReference type="Rhea" id="RHEA-COMP:16799"/>
        <dbReference type="ChEBI" id="CHEBI:15378"/>
        <dbReference type="ChEBI" id="CHEBI:33019"/>
        <dbReference type="ChEBI" id="CHEBI:58189"/>
        <dbReference type="ChEBI" id="CHEBI:156484"/>
        <dbReference type="ChEBI" id="CHEBI:156503"/>
        <dbReference type="EC" id="2.7.7.88"/>
    </reaction>
</comment>
<evidence type="ECO:0000256" key="15">
    <source>
        <dbReference type="ARBA" id="ARBA00022840"/>
    </source>
</evidence>
<comment type="similarity">
    <text evidence="3">Belongs to the rhabdoviridae protein L family.</text>
</comment>
<dbReference type="GO" id="GO:0004482">
    <property type="term" value="F:mRNA 5'-cap (guanine-N7-)-methyltransferase activity"/>
    <property type="evidence" value="ECO:0007669"/>
    <property type="project" value="InterPro"/>
</dbReference>
<evidence type="ECO:0000256" key="7">
    <source>
        <dbReference type="ARBA" id="ARBA00022484"/>
    </source>
</evidence>
<keyword evidence="30" id="KW-0472">Membrane</keyword>
<evidence type="ECO:0000313" key="33">
    <source>
        <dbReference type="EMBL" id="ABW24037.1"/>
    </source>
</evidence>
<evidence type="ECO:0000256" key="1">
    <source>
        <dbReference type="ARBA" id="ARBA00004192"/>
    </source>
</evidence>
<dbReference type="NCBIfam" id="TIGR04198">
    <property type="entry name" value="paramyx_RNAcap"/>
    <property type="match status" value="1"/>
</dbReference>
<protein>
    <recommendedName>
        <fullName evidence="6">RNA-directed RNA polymerase L</fullName>
        <ecNumber evidence="23">2.1.1.375</ecNumber>
        <ecNumber evidence="4">2.7.7.48</ecNumber>
        <ecNumber evidence="5">2.7.7.88</ecNumber>
    </recommendedName>
    <alternativeName>
        <fullName evidence="24">Large structural protein</fullName>
    </alternativeName>
    <alternativeName>
        <fullName evidence="26">Replicase</fullName>
    </alternativeName>
    <alternativeName>
        <fullName evidence="25">Transcriptase</fullName>
    </alternativeName>
</protein>
<evidence type="ECO:0000256" key="17">
    <source>
        <dbReference type="ARBA" id="ARBA00022953"/>
    </source>
</evidence>
<organism evidence="33 34">
    <name type="scientific">Spring viremia of carp virus</name>
    <name type="common">Rhabdovirus carpia</name>
    <dbReference type="NCBI Taxonomy" id="696863"/>
    <lineage>
        <taxon>Viruses</taxon>
        <taxon>Riboviria</taxon>
        <taxon>Orthornavirae</taxon>
        <taxon>Negarnaviricota</taxon>
        <taxon>Haploviricotina</taxon>
        <taxon>Monjiviricetes</taxon>
        <taxon>Mononegavirales</taxon>
        <taxon>Rhabdoviridae</taxon>
        <taxon>Alpharhabdovirinae</taxon>
        <taxon>Sprivivirus</taxon>
    </lineage>
</organism>
<keyword evidence="17" id="KW-0693">Viral RNA replication</keyword>
<feature type="domain" description="Mononegavirus-type SAM-dependent 2'-O-MTase" evidence="32">
    <location>
        <begin position="1631"/>
        <end position="1828"/>
    </location>
</feature>
<dbReference type="GO" id="GO:0044423">
    <property type="term" value="C:virion component"/>
    <property type="evidence" value="ECO:0007669"/>
    <property type="project" value="UniProtKB-KW"/>
</dbReference>
<dbReference type="InterPro" id="IPR029063">
    <property type="entry name" value="SAM-dependent_MTases_sf"/>
</dbReference>
<evidence type="ECO:0000256" key="2">
    <source>
        <dbReference type="ARBA" id="ARBA00004328"/>
    </source>
</evidence>
<evidence type="ECO:0000256" key="24">
    <source>
        <dbReference type="ARBA" id="ARBA00030285"/>
    </source>
</evidence>
<dbReference type="PROSITE" id="PS50526">
    <property type="entry name" value="RDRP_SSRNA_NEG_NONSEG"/>
    <property type="match status" value="1"/>
</dbReference>
<feature type="transmembrane region" description="Helical" evidence="30">
    <location>
        <begin position="870"/>
        <end position="892"/>
    </location>
</feature>
<dbReference type="Gene3D" id="3.40.50.150">
    <property type="entry name" value="Vaccinia Virus protein VP39"/>
    <property type="match status" value="1"/>
</dbReference>
<evidence type="ECO:0000259" key="32">
    <source>
        <dbReference type="PROSITE" id="PS51590"/>
    </source>
</evidence>
<dbReference type="EC" id="2.1.1.375" evidence="23"/>
<keyword evidence="30" id="KW-0812">Transmembrane</keyword>
<evidence type="ECO:0000256" key="20">
    <source>
        <dbReference type="ARBA" id="ARBA00023268"/>
    </source>
</evidence>
<keyword evidence="30" id="KW-1133">Transmembrane helix</keyword>
<dbReference type="GO" id="GO:0005524">
    <property type="term" value="F:ATP binding"/>
    <property type="evidence" value="ECO:0007669"/>
    <property type="project" value="UniProtKB-KW"/>
</dbReference>
<reference evidence="33 34" key="1">
    <citation type="journal article" date="2009" name="PLoS ONE">
        <title>Molecular analysis of spring viraemia of carp virus in China: a fatal aquatic viral disease that might spread in East Asian.</title>
        <authorList>
            <person name="Zhang N.Z."/>
            <person name="Zhang L.F."/>
            <person name="Jiang Y.N."/>
            <person name="Zhang T."/>
            <person name="Xia C."/>
        </authorList>
    </citation>
    <scope>NUCLEOTIDE SEQUENCE [LARGE SCALE GENOMIC DNA]</scope>
    <source>
        <strain evidence="33">BJ0505-2</strain>
    </source>
</reference>
<dbReference type="EC" id="2.7.7.88" evidence="5"/>
<keyword evidence="12" id="KW-0548">Nucleotidyltransferase</keyword>
<dbReference type="Pfam" id="PF00946">
    <property type="entry name" value="Mononeg_RNA_pol"/>
    <property type="match status" value="1"/>
</dbReference>
<evidence type="ECO:0000259" key="31">
    <source>
        <dbReference type="PROSITE" id="PS50526"/>
    </source>
</evidence>
<evidence type="ECO:0000256" key="10">
    <source>
        <dbReference type="ARBA" id="ARBA00022679"/>
    </source>
</evidence>
<dbReference type="FunFam" id="3.40.50.150:FF:000473">
    <property type="entry name" value="RNA-directed RNA polymerase L"/>
    <property type="match status" value="1"/>
</dbReference>
<name>A8VJB0_SVCV</name>
<evidence type="ECO:0000256" key="29">
    <source>
        <dbReference type="ARBA" id="ARBA00048548"/>
    </source>
</evidence>
<evidence type="ECO:0000256" key="8">
    <source>
        <dbReference type="ARBA" id="ARBA00022603"/>
    </source>
</evidence>
<evidence type="ECO:0000256" key="22">
    <source>
        <dbReference type="ARBA" id="ARBA00024499"/>
    </source>
</evidence>
<dbReference type="Pfam" id="PF14314">
    <property type="entry name" value="Methyltrans_Mon_2nd"/>
    <property type="match status" value="1"/>
</dbReference>
<comment type="catalytic activity">
    <reaction evidence="22">
        <text>a 5'-end (5'-triphosphoguanosine)-(2'-O-methyladenylyl)-adenylyl-cytidylyl-adenosine in mRNA + S-adenosyl-L-methionine = a 5'-end (N(7)-methyl 5'-triphosphoguanosine)-(2'-O-methyladenylyl)-adenylyl-cytidylyl-adenosine in mRNA + S-adenosyl-L-homocysteine</text>
        <dbReference type="Rhea" id="RHEA:65440"/>
        <dbReference type="Rhea" id="RHEA-COMP:16798"/>
        <dbReference type="Rhea" id="RHEA-COMP:16801"/>
        <dbReference type="ChEBI" id="CHEBI:57856"/>
        <dbReference type="ChEBI" id="CHEBI:59789"/>
        <dbReference type="ChEBI" id="CHEBI:156482"/>
        <dbReference type="ChEBI" id="CHEBI:156483"/>
    </reaction>
</comment>
<keyword evidence="8" id="KW-0489">Methyltransferase</keyword>
<comment type="catalytic activity">
    <reaction evidence="27">
        <text>a 5'-end (5'-triphosphoguanosine)-adenylyl-adenylyl-cytidylyl-adenosine in mRNA + S-adenosyl-L-methionine = a 5'-end (5'-triphosphoguanosine)-(2'-O-methyladenylyl)-adenylyl-cytidylyl-adenosine in mRNA + S-adenosyl-L-homocysteine + H(+)</text>
        <dbReference type="Rhea" id="RHEA:65380"/>
        <dbReference type="Rhea" id="RHEA-COMP:16797"/>
        <dbReference type="Rhea" id="RHEA-COMP:16801"/>
        <dbReference type="ChEBI" id="CHEBI:15378"/>
        <dbReference type="ChEBI" id="CHEBI:57856"/>
        <dbReference type="ChEBI" id="CHEBI:59789"/>
        <dbReference type="ChEBI" id="CHEBI:156482"/>
        <dbReference type="ChEBI" id="CHEBI:156484"/>
    </reaction>
</comment>
<keyword evidence="16" id="KW-0946">Virion</keyword>
<dbReference type="GO" id="GO:0030430">
    <property type="term" value="C:host cell cytoplasm"/>
    <property type="evidence" value="ECO:0007669"/>
    <property type="project" value="UniProtKB-SubCell"/>
</dbReference>
<keyword evidence="20" id="KW-0511">Multifunctional enzyme</keyword>
<keyword evidence="9" id="KW-0507">mRNA processing</keyword>
<evidence type="ECO:0000256" key="25">
    <source>
        <dbReference type="ARBA" id="ARBA00030436"/>
    </source>
</evidence>
<evidence type="ECO:0000256" key="11">
    <source>
        <dbReference type="ARBA" id="ARBA00022691"/>
    </source>
</evidence>
<dbReference type="EMBL" id="EU177782">
    <property type="protein sequence ID" value="ABW24037.1"/>
    <property type="molecule type" value="Viral_cRNA"/>
</dbReference>
<evidence type="ECO:0000256" key="5">
    <source>
        <dbReference type="ARBA" id="ARBA00012582"/>
    </source>
</evidence>
<evidence type="ECO:0000256" key="13">
    <source>
        <dbReference type="ARBA" id="ARBA00022741"/>
    </source>
</evidence>
<dbReference type="Proteomes" id="UP000149661">
    <property type="component" value="Genome"/>
</dbReference>
<dbReference type="GO" id="GO:0039689">
    <property type="term" value="P:negative stranded viral RNA replication"/>
    <property type="evidence" value="ECO:0007669"/>
    <property type="project" value="UniProtKB-ARBA"/>
</dbReference>
<keyword evidence="19" id="KW-1035">Host cytoplasm</keyword>
<keyword evidence="10" id="KW-0808">Transferase</keyword>
<dbReference type="InterPro" id="IPR014023">
    <property type="entry name" value="Mononeg_RNA_pol_cat"/>
</dbReference>
<keyword evidence="7" id="KW-0696">RNA-directed RNA polymerase</keyword>
<evidence type="ECO:0000256" key="12">
    <source>
        <dbReference type="ARBA" id="ARBA00022695"/>
    </source>
</evidence>
<dbReference type="PROSITE" id="PS51590">
    <property type="entry name" value="SAM_MT_MNV_L"/>
    <property type="match status" value="1"/>
</dbReference>
<keyword evidence="15" id="KW-0067">ATP-binding</keyword>
<evidence type="ECO:0000256" key="28">
    <source>
        <dbReference type="ARBA" id="ARBA00047370"/>
    </source>
</evidence>
<dbReference type="InterPro" id="IPR039736">
    <property type="entry name" value="L_poly_C"/>
</dbReference>
<proteinExistence type="inferred from homology"/>
<keyword evidence="13" id="KW-0547">Nucleotide-binding</keyword>
<evidence type="ECO:0000256" key="26">
    <source>
        <dbReference type="ARBA" id="ARBA00031012"/>
    </source>
</evidence>
<dbReference type="EC" id="2.7.7.48" evidence="4"/>
<dbReference type="Pfam" id="PF14318">
    <property type="entry name" value="Mononeg_mRNAcap"/>
    <property type="match status" value="1"/>
</dbReference>
<evidence type="ECO:0000256" key="14">
    <source>
        <dbReference type="ARBA" id="ARBA00022801"/>
    </source>
</evidence>
<evidence type="ECO:0000256" key="23">
    <source>
        <dbReference type="ARBA" id="ARBA00026099"/>
    </source>
</evidence>
<feature type="transmembrane region" description="Helical" evidence="30">
    <location>
        <begin position="831"/>
        <end position="849"/>
    </location>
</feature>
<evidence type="ECO:0000256" key="16">
    <source>
        <dbReference type="ARBA" id="ARBA00022844"/>
    </source>
</evidence>
<evidence type="ECO:0000256" key="18">
    <source>
        <dbReference type="ARBA" id="ARBA00023042"/>
    </source>
</evidence>
<feature type="domain" description="RdRp catalytic" evidence="31">
    <location>
        <begin position="593"/>
        <end position="779"/>
    </location>
</feature>
<dbReference type="Pfam" id="PF21080">
    <property type="entry name" value="Methyltrans_Mon_1st"/>
    <property type="match status" value="1"/>
</dbReference>
<dbReference type="InterPro" id="IPR039530">
    <property type="entry name" value="L_methyltransferase_rhabdo"/>
</dbReference>
<evidence type="ECO:0000256" key="21">
    <source>
        <dbReference type="ARBA" id="ARBA00024494"/>
    </source>
</evidence>
<evidence type="ECO:0000256" key="6">
    <source>
        <dbReference type="ARBA" id="ARBA00018602"/>
    </source>
</evidence>
<evidence type="ECO:0000313" key="34">
    <source>
        <dbReference type="Proteomes" id="UP000149661"/>
    </source>
</evidence>
<sequence>MFEWESQDTPSGLPDEESYFPTSKLSVEERMHYLNNVDYNLNSPLISDDIEYLTLRHFGRAIPSLWKIKNWEIPLEMLKGVGIIKTWDQIHPWMGRWFDSEHNCPQGESFLRTVQAESELTSEIPVTFIKGWIGKEIKFPVKRGHHAVHLLMQKVLDLHKLTLLINSVDSSETEKLCESFGLHPKQSKFETHSLGTVRYCPGWIFIEKAEILLDRNFLLMMKDTLIGRLQTLLSMLGNCEMEIEQICTHTETMLSLYSYGDQIIEKSGNNGYSKIKLLEPICNLRLSELAHKYRPLVPDFPHFQEHVETSVREEDTPEGLLSAILSLVNNTEDIQLILTIYGSFRHWGHPFISYFEGLQKLHDQVTLPKQIDREYAKSLANAAALASDLAYTVLQRKFSEEKKWYVDSITLSQKHPLKEHVDNGTWPTAAQIQDFGDRWHLLPLTKCFEVPDLLDPSVIYSDKSHSMNRKEVIDHVISTPNKPIPSKKVLETMINNPATDWPTFLKAVDEEGLPRDSLIIGLKGKERELKIAGRFFSLMSWQLREYFVITEYLIKTHYVPLFKGLTMADDLTSVVKKMLDNTNGQGLDDYSSICIANHIDYEKWNNHQRKESNGPVFRVMGQFLGYPRLFERTHEFFESSLIYYNGRPDLMDVRGDSLVNTTDRIVCWEGQAGGLEGLRQKGWSVLNLLVINRESSIRNTVVKVLAQGGNQVICTQYKTKNYKNEEELRMLLTAMVENNQTIMNGIIAGTGKLGLIINNDETMQSADYLNYGKVPVFRGILRGLETKRWSRVTCITNDQIPTLAGVMSSVSTNALTVAHFAASPINAILQYHYFANFCLMMIAMHNPAIRSSMYTKMFRKCHIMSREFKAVTLYLDPSLGGVCGISLARFLIRSFPDPVTEGLAFWKMIHHNCQSDWLKALSKRCGNPKLARFRPEHIPKIIEDPATLNISMGMSASNLLKTEVKGHLIRTADTIQNQIIREAAEYLGQEEESLNEFLWDIEPFFPRFLSEFRSSTFVGVTDSLIGLFQNSKTIRGLFKSYYKRELDRLVVKSELSSLEHLGSYRKETPDSIWECSSTQADLLREKSWGRSVIGMTVPHPLEMFGKGHQKELECTPCQTSGLTYISSYCPKGINNWYSTVGSLAAYLGSKTSETTSILQPWEKDSKIPIIKRATKLRDSISWFVPPDSKLAKSIQQNLKALTGEDWEEDIQGFKRTGSALHRFTTSRVSNGGFSAQSPAKLTRIMTTTDTMRDLGDQNYDFMFQAGILYSQMTTGELRENSTNSTATHYHITCKSCLREIQEPMLESRIIYNPPSSSRVIKSWIPNATEIMEESKPVKLREVDWDPLTRYEKSYHIGRCQGFLYGDLTYQKTGRSEESSIFPLSIQYKVEGSGFMRGFCDGTIRASAVQALHRRVSSIVSTADVIYGGALYLTNQVGDSPPFQNLCRSGPLREELERIPHKMTSSYPTSNSDMGYLIRNYLKRSLKQLSRGRYETRDGPIWVFSDVRTKKFLGPFSLSTDALNCLYKNKLSKKDKNAVRNLSQLSSRMRSGDLSDEEIGKIEARFSFTPAEMRHACKFTIGKTQVPIVMSEWGQEAYGNITMYPVFYSTIKTEKPDWTFSRLQNPTISGLRISQQATGAHYKLRSLLKGMKIHYQDAIGCGDGSGGLSSCLLRENKHCRVIFNSLLELTGNTLRGSTPDPPSAINGIPQVRDRCVNLNSVWEHPSDLSHPDTWKYFGELKAQFNMDIDLIVMDMEVQDIDISRRIEQNLRDHVHSLLSRHGTVIYKTYMTILSENERSVLDIVGVLFEDVQLCQTQYSSSQTSEVYCVTRRLRQKVGSQHVEWQSLVRQGINSKVYCNLPLDKEFERALNLYQIDTLVGVPRELIPNLAVELETLLEIGGLSGGILGKLVLNIEEGKLGFTMALIVSCILISESAICTTRLSNKREVPSSGACQRMAVCLIGAAILLSVHHRSIENHKGAIRMLRHSVPIRISSKLRKDGKLQSRWSSISREGLAKDVRLNSNMAGVGAWIRVWSRMKDRERRWEAREADSWLKTNNKGLSMEHVRRNTGVLDILHGTGDRLDRSVPTVSSAPRDSGTWVE</sequence>
<evidence type="ECO:0000256" key="3">
    <source>
        <dbReference type="ARBA" id="ARBA00006874"/>
    </source>
</evidence>
<dbReference type="InterPro" id="IPR026890">
    <property type="entry name" value="Mononeg_mRNAcap"/>
</dbReference>
<keyword evidence="11" id="KW-0949">S-adenosyl-L-methionine</keyword>
<evidence type="ECO:0000256" key="9">
    <source>
        <dbReference type="ARBA" id="ARBA00022664"/>
    </source>
</evidence>
<dbReference type="InterPro" id="IPR048397">
    <property type="entry name" value="Methyltrans_Mon_CD"/>
</dbReference>
<dbReference type="InterPro" id="IPR017234">
    <property type="entry name" value="RNA-dir_pol_rhabdovirus"/>
</dbReference>
<keyword evidence="18" id="KW-0506">mRNA capping</keyword>
<comment type="catalytic activity">
    <reaction evidence="28">
        <text>a 5'-end (5'-triphosphoguanosine)-adenylyl-adenylyl-cytidylyl-adenosine in mRNA + 2 S-adenosyl-L-methionine = a 5'-end (N(7)-methyl 5'-triphosphoguanosine)-(2'-O-methyladenylyl)-adenylyl-cytidylyl-adenosine in mRNA + 2 S-adenosyl-L-homocysteine + H(+)</text>
        <dbReference type="Rhea" id="RHEA:65376"/>
        <dbReference type="Rhea" id="RHEA-COMP:16797"/>
        <dbReference type="Rhea" id="RHEA-COMP:16798"/>
        <dbReference type="ChEBI" id="CHEBI:15378"/>
        <dbReference type="ChEBI" id="CHEBI:57856"/>
        <dbReference type="ChEBI" id="CHEBI:59789"/>
        <dbReference type="ChEBI" id="CHEBI:156483"/>
        <dbReference type="ChEBI" id="CHEBI:156484"/>
        <dbReference type="EC" id="2.1.1.375"/>
    </reaction>
</comment>
<comment type="catalytic activity">
    <reaction evidence="29">
        <text>GTP + H2O = GDP + phosphate + H(+)</text>
        <dbReference type="Rhea" id="RHEA:19669"/>
        <dbReference type="ChEBI" id="CHEBI:15377"/>
        <dbReference type="ChEBI" id="CHEBI:15378"/>
        <dbReference type="ChEBI" id="CHEBI:37565"/>
        <dbReference type="ChEBI" id="CHEBI:43474"/>
        <dbReference type="ChEBI" id="CHEBI:58189"/>
    </reaction>
</comment>
<evidence type="ECO:0000256" key="4">
    <source>
        <dbReference type="ARBA" id="ARBA00012494"/>
    </source>
</evidence>
<evidence type="ECO:0000256" key="27">
    <source>
        <dbReference type="ARBA" id="ARBA00047332"/>
    </source>
</evidence>
<comment type="subcellular location">
    <subcellularLocation>
        <location evidence="1">Host cytoplasm</location>
    </subcellularLocation>
    <subcellularLocation>
        <location evidence="2">Virion</location>
    </subcellularLocation>
</comment>
<dbReference type="GO" id="GO:0016787">
    <property type="term" value="F:hydrolase activity"/>
    <property type="evidence" value="ECO:0007669"/>
    <property type="project" value="UniProtKB-KW"/>
</dbReference>
<evidence type="ECO:0000256" key="30">
    <source>
        <dbReference type="SAM" id="Phobius"/>
    </source>
</evidence>
<dbReference type="PIRSF" id="PIRSF037546">
    <property type="entry name" value="RNA_pol_RhabdoV_sub"/>
    <property type="match status" value="1"/>
</dbReference>
<gene>
    <name evidence="33" type="primary">L</name>
</gene>
<dbReference type="GO" id="GO:0003968">
    <property type="term" value="F:RNA-directed RNA polymerase activity"/>
    <property type="evidence" value="ECO:0007669"/>
    <property type="project" value="UniProtKB-KW"/>
</dbReference>